<keyword evidence="3" id="KW-1185">Reference proteome</keyword>
<sequence>MSGFFDTLQDGMGQVRRKLSKRPVPLQIGSQPTTPHKAHGFALDACQTVPSQPYAHDPPQYYGAGAAGEEYYQDQTYAQSQQQLHQQHAFAPGAGYNNEHAGAMSTKMWAAVPQQQQQQQQQHRAGVAEHRNLQSRAGGPHQHDGFQFQDSMAQALDDIGPNEFQVMSVCDELADFLDYADLSQGIFPDREATDPFALVPGVGPSLMSPTASSSSSLANAVPRRMSMPADSSGATSGMGPRAVSTGKGVARKKRTSFAVSSQKPVTPVRGSLSDKPLAPQISASSAELSSHQSPSFGRASSTPTRAKPQKGVKAEPMPKSAKNTYSVDDVPDGFQLMISMGQQGQSHAQQRPQYSAMDSEADLFTFDADPACMADPFELPPSPEQVFQNLTGGEFASMDDRIGRYGGGVTDGGAPGFSQRRYTDMDEFSSLPHLSVRRDRLFSDSANADNGPRSFQLTPRGPTTPRHNGGSIPGTPTSGGFKKSRRKPKTYQNKEPSLYCHICARDSRRTASLVCGNFEEGTCRKITCKLCFEKLGMDIEHLRQQNPKWICTHCTNMCPVNARCHIYDRINAKRERNKGSEGVVTQ</sequence>
<feature type="region of interest" description="Disordered" evidence="1">
    <location>
        <begin position="443"/>
        <end position="492"/>
    </location>
</feature>
<feature type="compositionally biased region" description="Low complexity" evidence="1">
    <location>
        <begin position="282"/>
        <end position="295"/>
    </location>
</feature>
<organism evidence="2 3">
    <name type="scientific">Porphyridium purpureum</name>
    <name type="common">Red alga</name>
    <name type="synonym">Porphyridium cruentum</name>
    <dbReference type="NCBI Taxonomy" id="35688"/>
    <lineage>
        <taxon>Eukaryota</taxon>
        <taxon>Rhodophyta</taxon>
        <taxon>Bangiophyceae</taxon>
        <taxon>Porphyridiales</taxon>
        <taxon>Porphyridiaceae</taxon>
        <taxon>Porphyridium</taxon>
    </lineage>
</organism>
<dbReference type="AlphaFoldDB" id="A0A5J4YXW4"/>
<feature type="compositionally biased region" description="Polar residues" evidence="1">
    <location>
        <begin position="444"/>
        <end position="457"/>
    </location>
</feature>
<feature type="region of interest" description="Disordered" evidence="1">
    <location>
        <begin position="113"/>
        <end position="141"/>
    </location>
</feature>
<evidence type="ECO:0000313" key="3">
    <source>
        <dbReference type="Proteomes" id="UP000324585"/>
    </source>
</evidence>
<reference evidence="3" key="1">
    <citation type="journal article" date="2019" name="Nat. Commun.">
        <title>Expansion of phycobilisome linker gene families in mesophilic red algae.</title>
        <authorList>
            <person name="Lee J."/>
            <person name="Kim D."/>
            <person name="Bhattacharya D."/>
            <person name="Yoon H.S."/>
        </authorList>
    </citation>
    <scope>NUCLEOTIDE SEQUENCE [LARGE SCALE GENOMIC DNA]</scope>
    <source>
        <strain evidence="3">CCMP 1328</strain>
    </source>
</reference>
<feature type="region of interest" description="Disordered" evidence="1">
    <location>
        <begin position="225"/>
        <end position="328"/>
    </location>
</feature>
<proteinExistence type="predicted"/>
<protein>
    <recommendedName>
        <fullName evidence="4">Zinc-finger domain-containing protein</fullName>
    </recommendedName>
</protein>
<evidence type="ECO:0008006" key="4">
    <source>
        <dbReference type="Google" id="ProtNLM"/>
    </source>
</evidence>
<gene>
    <name evidence="2" type="ORF">FVE85_2351</name>
</gene>
<accession>A0A5J4YXW4</accession>
<evidence type="ECO:0000313" key="2">
    <source>
        <dbReference type="EMBL" id="KAA8496196.1"/>
    </source>
</evidence>
<feature type="compositionally biased region" description="Low complexity" evidence="1">
    <location>
        <begin position="469"/>
        <end position="480"/>
    </location>
</feature>
<dbReference type="OrthoDB" id="10674027at2759"/>
<evidence type="ECO:0000256" key="1">
    <source>
        <dbReference type="SAM" id="MobiDB-lite"/>
    </source>
</evidence>
<dbReference type="Proteomes" id="UP000324585">
    <property type="component" value="Unassembled WGS sequence"/>
</dbReference>
<comment type="caution">
    <text evidence="2">The sequence shown here is derived from an EMBL/GenBank/DDBJ whole genome shotgun (WGS) entry which is preliminary data.</text>
</comment>
<dbReference type="EMBL" id="VRMN01000003">
    <property type="protein sequence ID" value="KAA8496196.1"/>
    <property type="molecule type" value="Genomic_DNA"/>
</dbReference>
<name>A0A5J4YXW4_PORPP</name>